<dbReference type="Gene3D" id="3.40.50.2000">
    <property type="entry name" value="Glycogen Phosphorylase B"/>
    <property type="match status" value="1"/>
</dbReference>
<organism evidence="2 3">
    <name type="scientific">Rhynchospora breviuscula</name>
    <dbReference type="NCBI Taxonomy" id="2022672"/>
    <lineage>
        <taxon>Eukaryota</taxon>
        <taxon>Viridiplantae</taxon>
        <taxon>Streptophyta</taxon>
        <taxon>Embryophyta</taxon>
        <taxon>Tracheophyta</taxon>
        <taxon>Spermatophyta</taxon>
        <taxon>Magnoliopsida</taxon>
        <taxon>Liliopsida</taxon>
        <taxon>Poales</taxon>
        <taxon>Cyperaceae</taxon>
        <taxon>Cyperoideae</taxon>
        <taxon>Rhynchosporeae</taxon>
        <taxon>Rhynchospora</taxon>
    </lineage>
</organism>
<dbReference type="PANTHER" id="PTHR48047">
    <property type="entry name" value="GLYCOSYLTRANSFERASE"/>
    <property type="match status" value="1"/>
</dbReference>
<sequence>MTSLNGKNAHFVLIPLEGAGHLIPMTDLACLLAEKGIHVSLITTPTPVNPSPIGPIVQRLIESNLPVQFVELKFPSAKIGLPDENENVDHNYFIAFFEALKLLREPLEQYLQNHHIPPSCIISDGCNPWTTEIARRFCIPRLVFHGPSCLFALCAHITSKHKILHHVTDYSEQFVVPDMPLTLRFNKAIGPSFFNAPGWEKIRDCKQKQSERTTRRFYVVQYKVYLRPRLTHTTNLFYFFLNN</sequence>
<evidence type="ECO:0000313" key="3">
    <source>
        <dbReference type="Proteomes" id="UP001151287"/>
    </source>
</evidence>
<comment type="caution">
    <text evidence="2">The sequence shown here is derived from an EMBL/GenBank/DDBJ whole genome shotgun (WGS) entry which is preliminary data.</text>
</comment>
<dbReference type="PANTHER" id="PTHR48047:SF182">
    <property type="entry name" value="GLYCOSYLTRANSFERASE"/>
    <property type="match status" value="1"/>
</dbReference>
<dbReference type="EMBL" id="JAMQYH010000004">
    <property type="protein sequence ID" value="KAJ1691244.1"/>
    <property type="molecule type" value="Genomic_DNA"/>
</dbReference>
<dbReference type="GO" id="GO:0035251">
    <property type="term" value="F:UDP-glucosyltransferase activity"/>
    <property type="evidence" value="ECO:0007669"/>
    <property type="project" value="TreeGrafter"/>
</dbReference>
<reference evidence="2" key="1">
    <citation type="journal article" date="2022" name="Cell">
        <title>Repeat-based holocentromeres influence genome architecture and karyotype evolution.</title>
        <authorList>
            <person name="Hofstatter P.G."/>
            <person name="Thangavel G."/>
            <person name="Lux T."/>
            <person name="Neumann P."/>
            <person name="Vondrak T."/>
            <person name="Novak P."/>
            <person name="Zhang M."/>
            <person name="Costa L."/>
            <person name="Castellani M."/>
            <person name="Scott A."/>
            <person name="Toegelov H."/>
            <person name="Fuchs J."/>
            <person name="Mata-Sucre Y."/>
            <person name="Dias Y."/>
            <person name="Vanzela A.L.L."/>
            <person name="Huettel B."/>
            <person name="Almeida C.C.S."/>
            <person name="Simkova H."/>
            <person name="Souza G."/>
            <person name="Pedrosa-Harand A."/>
            <person name="Macas J."/>
            <person name="Mayer K.F.X."/>
            <person name="Houben A."/>
            <person name="Marques A."/>
        </authorList>
    </citation>
    <scope>NUCLEOTIDE SEQUENCE</scope>
    <source>
        <strain evidence="2">RhyBre1mFocal</strain>
    </source>
</reference>
<comment type="similarity">
    <text evidence="1">Belongs to the UDP-glycosyltransferase family.</text>
</comment>
<dbReference type="OrthoDB" id="784167at2759"/>
<dbReference type="Proteomes" id="UP001151287">
    <property type="component" value="Unassembled WGS sequence"/>
</dbReference>
<accession>A0A9Q0HMD5</accession>
<dbReference type="SUPFAM" id="SSF53756">
    <property type="entry name" value="UDP-Glycosyltransferase/glycogen phosphorylase"/>
    <property type="match status" value="1"/>
</dbReference>
<proteinExistence type="inferred from homology"/>
<name>A0A9Q0HMD5_9POAL</name>
<evidence type="ECO:0000313" key="2">
    <source>
        <dbReference type="EMBL" id="KAJ1691244.1"/>
    </source>
</evidence>
<evidence type="ECO:0000256" key="1">
    <source>
        <dbReference type="ARBA" id="ARBA00009995"/>
    </source>
</evidence>
<dbReference type="AlphaFoldDB" id="A0A9Q0HMD5"/>
<keyword evidence="3" id="KW-1185">Reference proteome</keyword>
<protein>
    <submittedName>
        <fullName evidence="2">Uncharacterized protein</fullName>
    </submittedName>
</protein>
<gene>
    <name evidence="2" type="ORF">LUZ63_015399</name>
</gene>